<evidence type="ECO:0000313" key="8">
    <source>
        <dbReference type="EMBL" id="ATW24753.1"/>
    </source>
</evidence>
<keyword evidence="4" id="KW-0479">Metal-binding</keyword>
<dbReference type="InterPro" id="IPR006360">
    <property type="entry name" value="Mtase_MtaA_CmuA"/>
</dbReference>
<evidence type="ECO:0000256" key="5">
    <source>
        <dbReference type="ARBA" id="ARBA00022833"/>
    </source>
</evidence>
<keyword evidence="5" id="KW-0862">Zinc</keyword>
<evidence type="ECO:0000256" key="6">
    <source>
        <dbReference type="ARBA" id="ARBA00022994"/>
    </source>
</evidence>
<accession>A0A3G1KQL2</accession>
<dbReference type="SUPFAM" id="SSF51726">
    <property type="entry name" value="UROD/MetE-like"/>
    <property type="match status" value="1"/>
</dbReference>
<dbReference type="InterPro" id="IPR000257">
    <property type="entry name" value="Uroporphyrinogen_deCOase"/>
</dbReference>
<gene>
    <name evidence="8" type="ORF">DCMF_08170</name>
</gene>
<evidence type="ECO:0000256" key="4">
    <source>
        <dbReference type="ARBA" id="ARBA00022723"/>
    </source>
</evidence>
<evidence type="ECO:0000256" key="3">
    <source>
        <dbReference type="ARBA" id="ARBA00022679"/>
    </source>
</evidence>
<keyword evidence="2 8" id="KW-0489">Methyltransferase</keyword>
<dbReference type="NCBIfam" id="TIGR01463">
    <property type="entry name" value="mtaA_cmuA"/>
    <property type="match status" value="1"/>
</dbReference>
<dbReference type="AlphaFoldDB" id="A0A3G1KQL2"/>
<dbReference type="PANTHER" id="PTHR47099">
    <property type="entry name" value="METHYLCOBAMIDE:COM METHYLTRANSFERASE MTBA"/>
    <property type="match status" value="1"/>
</dbReference>
<evidence type="ECO:0000259" key="7">
    <source>
        <dbReference type="Pfam" id="PF01208"/>
    </source>
</evidence>
<dbReference type="GO" id="GO:0004853">
    <property type="term" value="F:uroporphyrinogen decarboxylase activity"/>
    <property type="evidence" value="ECO:0007669"/>
    <property type="project" value="InterPro"/>
</dbReference>
<dbReference type="Gene3D" id="3.20.20.210">
    <property type="match status" value="1"/>
</dbReference>
<dbReference type="Proteomes" id="UP000323521">
    <property type="component" value="Chromosome"/>
</dbReference>
<evidence type="ECO:0000256" key="1">
    <source>
        <dbReference type="ARBA" id="ARBA00001947"/>
    </source>
</evidence>
<name>A0A3G1KQL2_FORW1</name>
<dbReference type="GO" id="GO:0006779">
    <property type="term" value="P:porphyrin-containing compound biosynthetic process"/>
    <property type="evidence" value="ECO:0007669"/>
    <property type="project" value="InterPro"/>
</dbReference>
<dbReference type="GO" id="GO:0046872">
    <property type="term" value="F:metal ion binding"/>
    <property type="evidence" value="ECO:0007669"/>
    <property type="project" value="UniProtKB-KW"/>
</dbReference>
<keyword evidence="6" id="KW-0484">Methanogenesis</keyword>
<comment type="cofactor">
    <cofactor evidence="1">
        <name>Zn(2+)</name>
        <dbReference type="ChEBI" id="CHEBI:29105"/>
    </cofactor>
</comment>
<keyword evidence="9" id="KW-1185">Reference proteome</keyword>
<dbReference type="EMBL" id="CP017634">
    <property type="protein sequence ID" value="ATW24753.1"/>
    <property type="molecule type" value="Genomic_DNA"/>
</dbReference>
<dbReference type="NCBIfam" id="NF004889">
    <property type="entry name" value="PRK06252.1"/>
    <property type="match status" value="1"/>
</dbReference>
<reference evidence="8 9" key="1">
    <citation type="submission" date="2016-10" db="EMBL/GenBank/DDBJ databases">
        <title>Complete Genome Sequence of Peptococcaceae strain DCMF.</title>
        <authorList>
            <person name="Edwards R.J."/>
            <person name="Holland S.I."/>
            <person name="Deshpande N.P."/>
            <person name="Wong Y.K."/>
            <person name="Ertan H."/>
            <person name="Manefield M."/>
            <person name="Russell T.L."/>
            <person name="Lee M.J."/>
        </authorList>
    </citation>
    <scope>NUCLEOTIDE SEQUENCE [LARGE SCALE GENOMIC DNA]</scope>
    <source>
        <strain evidence="8 9">DCMF</strain>
    </source>
</reference>
<evidence type="ECO:0000256" key="2">
    <source>
        <dbReference type="ARBA" id="ARBA00022603"/>
    </source>
</evidence>
<dbReference type="InterPro" id="IPR038071">
    <property type="entry name" value="UROD/MetE-like_sf"/>
</dbReference>
<organism evidence="8 9">
    <name type="scientific">Formimonas warabiya</name>
    <dbReference type="NCBI Taxonomy" id="1761012"/>
    <lineage>
        <taxon>Bacteria</taxon>
        <taxon>Bacillati</taxon>
        <taxon>Bacillota</taxon>
        <taxon>Clostridia</taxon>
        <taxon>Eubacteriales</taxon>
        <taxon>Peptococcaceae</taxon>
        <taxon>Candidatus Formimonas</taxon>
    </lineage>
</organism>
<dbReference type="RefSeq" id="WP_236860218.1">
    <property type="nucleotide sequence ID" value="NZ_CP017634.1"/>
</dbReference>
<dbReference type="GO" id="GO:0015948">
    <property type="term" value="P:methanogenesis"/>
    <property type="evidence" value="ECO:0007669"/>
    <property type="project" value="UniProtKB-KW"/>
</dbReference>
<dbReference type="GO" id="GO:0008168">
    <property type="term" value="F:methyltransferase activity"/>
    <property type="evidence" value="ECO:0007669"/>
    <property type="project" value="UniProtKB-KW"/>
</dbReference>
<sequence length="341" mass="37645">MMKSKMTPKERVFAALNGLELDRPAVINPTSNATFESMQRSGSYFPQAHFDSDRTAALAAAGYSILGFDTVTPYFSVHLEAAALGCKMDWGNVDDLPTVLEYPLKDPEDFRIPANFLERKPVKSLLKSIKMLKKTHGEKVAVIGKVIGPWTLAYHLYGVANLLTDVILDPKRVKALLNSLKEVSLLFAQAQLEEGADILTWADHVTSDLVSPKVYEEFLLPIHQEGAALLGGVPIILHVCGNVLDRLELFAQTGFKAFQMDSRNSIPEAFRLVKDKMQITGNINNPSTLLYGQAKDVKMEVAGIIQEGIRLIAPECALPTRVPNRNLVEIVKTAQAFRSKV</sequence>
<dbReference type="GO" id="GO:0032259">
    <property type="term" value="P:methylation"/>
    <property type="evidence" value="ECO:0007669"/>
    <property type="project" value="UniProtKB-KW"/>
</dbReference>
<dbReference type="InterPro" id="IPR052024">
    <property type="entry name" value="Methanogen_methyltrans"/>
</dbReference>
<evidence type="ECO:0000313" key="9">
    <source>
        <dbReference type="Proteomes" id="UP000323521"/>
    </source>
</evidence>
<keyword evidence="3 8" id="KW-0808">Transferase</keyword>
<dbReference type="PANTHER" id="PTHR47099:SF1">
    <property type="entry name" value="METHYLCOBAMIDE:COM METHYLTRANSFERASE MTBA"/>
    <property type="match status" value="1"/>
</dbReference>
<protein>
    <submittedName>
        <fullName evidence="8">Methyltransferase</fullName>
    </submittedName>
</protein>
<dbReference type="GO" id="GO:0006730">
    <property type="term" value="P:one-carbon metabolic process"/>
    <property type="evidence" value="ECO:0007669"/>
    <property type="project" value="InterPro"/>
</dbReference>
<dbReference type="KEGG" id="fwa:DCMF_08170"/>
<proteinExistence type="predicted"/>
<feature type="domain" description="Uroporphyrinogen decarboxylase (URO-D)" evidence="7">
    <location>
        <begin position="7"/>
        <end position="336"/>
    </location>
</feature>
<dbReference type="Pfam" id="PF01208">
    <property type="entry name" value="URO-D"/>
    <property type="match status" value="1"/>
</dbReference>